<keyword evidence="9" id="KW-0482">Metalloprotease</keyword>
<dbReference type="Pfam" id="PF02073">
    <property type="entry name" value="Peptidase_M29"/>
    <property type="match status" value="1"/>
</dbReference>
<gene>
    <name evidence="10" type="ORF">Lpp41_06710</name>
</gene>
<dbReference type="GO" id="GO:0046872">
    <property type="term" value="F:metal ion binding"/>
    <property type="evidence" value="ECO:0007669"/>
    <property type="project" value="UniProtKB-KW"/>
</dbReference>
<keyword evidence="7" id="KW-0479">Metal-binding</keyword>
<dbReference type="PANTHER" id="PTHR34448">
    <property type="entry name" value="AMINOPEPTIDASE"/>
    <property type="match status" value="1"/>
</dbReference>
<keyword evidence="8" id="KW-0378">Hydrolase</keyword>
<comment type="similarity">
    <text evidence="4">Belongs to the peptidase M29 family.</text>
</comment>
<evidence type="ECO:0000313" key="10">
    <source>
        <dbReference type="EMBL" id="EPC73570.1"/>
    </source>
</evidence>
<protein>
    <submittedName>
        <fullName evidence="10">Leucyl aminopeptidase</fullName>
    </submittedName>
</protein>
<dbReference type="GO" id="GO:0006508">
    <property type="term" value="P:proteolysis"/>
    <property type="evidence" value="ECO:0007669"/>
    <property type="project" value="UniProtKB-KW"/>
</dbReference>
<dbReference type="GO" id="GO:0004177">
    <property type="term" value="F:aminopeptidase activity"/>
    <property type="evidence" value="ECO:0007669"/>
    <property type="project" value="UniProtKB-KW"/>
</dbReference>
<keyword evidence="6" id="KW-0645">Protease</keyword>
<evidence type="ECO:0000256" key="6">
    <source>
        <dbReference type="ARBA" id="ARBA00022670"/>
    </source>
</evidence>
<name>A0A829H7V2_LACPA</name>
<dbReference type="InterPro" id="IPR000787">
    <property type="entry name" value="Peptidase_M29"/>
</dbReference>
<dbReference type="InterPro" id="IPR052170">
    <property type="entry name" value="M29_Exopeptidase"/>
</dbReference>
<evidence type="ECO:0000256" key="7">
    <source>
        <dbReference type="ARBA" id="ARBA00022723"/>
    </source>
</evidence>
<evidence type="ECO:0000256" key="1">
    <source>
        <dbReference type="ARBA" id="ARBA00001941"/>
    </source>
</evidence>
<sequence length="157" mass="17540">MTLPNFDKSLKQYAELAVDIGVAVKPGDTVYLQIAVDQAKLAQLIVAAAYDRGAAEVQVQWHDDLIKRLDMAHMATSRLYNIPDFIKGQFDYWVDHNAKRITVISADPDNLAGLDPQRIANYQNAFNQAYARLMDAISSMKISWTIIGAASPKWAEK</sequence>
<dbReference type="SUPFAM" id="SSF144052">
    <property type="entry name" value="Thermophilic metalloprotease-like"/>
    <property type="match status" value="1"/>
</dbReference>
<feature type="non-terminal residue" evidence="10">
    <location>
        <position position="157"/>
    </location>
</feature>
<comment type="cofactor">
    <cofactor evidence="1">
        <name>Co(2+)</name>
        <dbReference type="ChEBI" id="CHEBI:48828"/>
    </cofactor>
</comment>
<accession>A0A829H7V2</accession>
<comment type="caution">
    <text evidence="10">The sequence shown here is derived from an EMBL/GenBank/DDBJ whole genome shotgun (WGS) entry which is preliminary data.</text>
</comment>
<keyword evidence="5 10" id="KW-0031">Aminopeptidase</keyword>
<comment type="cofactor">
    <cofactor evidence="3">
        <name>Zn(2+)</name>
        <dbReference type="ChEBI" id="CHEBI:29105"/>
    </cofactor>
</comment>
<evidence type="ECO:0000256" key="3">
    <source>
        <dbReference type="ARBA" id="ARBA00001947"/>
    </source>
</evidence>
<reference evidence="10 11" key="1">
    <citation type="journal article" date="2013" name="PLoS ONE">
        <title>Lactobacillus paracasei comparative genomics: towards species pan-genome definition and exploitation of diversity.</title>
        <authorList>
            <person name="Smokvina T."/>
            <person name="Wels M."/>
            <person name="Polka J."/>
            <person name="Chervaux C."/>
            <person name="Brisse S."/>
            <person name="Boekhorst J."/>
            <person name="van Hylckama Vlieg J.E."/>
            <person name="Siezen R.J."/>
        </authorList>
    </citation>
    <scope>NUCLEOTIDE SEQUENCE [LARGE SCALE GENOMIC DNA]</scope>
    <source>
        <strain evidence="10 11">Lpp41</strain>
    </source>
</reference>
<comment type="cofactor">
    <cofactor evidence="2">
        <name>Mg(2+)</name>
        <dbReference type="ChEBI" id="CHEBI:18420"/>
    </cofactor>
</comment>
<evidence type="ECO:0000256" key="9">
    <source>
        <dbReference type="ARBA" id="ARBA00023049"/>
    </source>
</evidence>
<dbReference type="AlphaFoldDB" id="A0A829H7V2"/>
<dbReference type="Gene3D" id="3.40.1830.10">
    <property type="entry name" value="Thermophilic metalloprotease (M29)"/>
    <property type="match status" value="1"/>
</dbReference>
<dbReference type="PANTHER" id="PTHR34448:SF3">
    <property type="entry name" value="AMINOPEPTIDASE AMPS"/>
    <property type="match status" value="1"/>
</dbReference>
<proteinExistence type="inferred from homology"/>
<evidence type="ECO:0000256" key="5">
    <source>
        <dbReference type="ARBA" id="ARBA00022438"/>
    </source>
</evidence>
<evidence type="ECO:0000256" key="2">
    <source>
        <dbReference type="ARBA" id="ARBA00001946"/>
    </source>
</evidence>
<evidence type="ECO:0000256" key="8">
    <source>
        <dbReference type="ARBA" id="ARBA00022801"/>
    </source>
</evidence>
<organism evidence="10 11">
    <name type="scientific">Lacticaseibacillus paracasei subsp. paracasei Lpp41</name>
    <dbReference type="NCBI Taxonomy" id="1256208"/>
    <lineage>
        <taxon>Bacteria</taxon>
        <taxon>Bacillati</taxon>
        <taxon>Bacillota</taxon>
        <taxon>Bacilli</taxon>
        <taxon>Lactobacillales</taxon>
        <taxon>Lactobacillaceae</taxon>
        <taxon>Lacticaseibacillus</taxon>
    </lineage>
</organism>
<dbReference type="EMBL" id="ANKE01000311">
    <property type="protein sequence ID" value="EPC73570.1"/>
    <property type="molecule type" value="Genomic_DNA"/>
</dbReference>
<dbReference type="GO" id="GO:0008237">
    <property type="term" value="F:metallopeptidase activity"/>
    <property type="evidence" value="ECO:0007669"/>
    <property type="project" value="UniProtKB-KW"/>
</dbReference>
<dbReference type="Proteomes" id="UP000014244">
    <property type="component" value="Unassembled WGS sequence"/>
</dbReference>
<evidence type="ECO:0000256" key="4">
    <source>
        <dbReference type="ARBA" id="ARBA00008236"/>
    </source>
</evidence>
<evidence type="ECO:0000313" key="11">
    <source>
        <dbReference type="Proteomes" id="UP000014244"/>
    </source>
</evidence>
<dbReference type="InterPro" id="IPR035097">
    <property type="entry name" value="M29_N-terminal"/>
</dbReference>